<accession>A0ABQ7SEI7</accession>
<comment type="caution">
    <text evidence="1">The sequence shown here is derived from an EMBL/GenBank/DDBJ whole genome shotgun (WGS) entry which is preliminary data.</text>
</comment>
<sequence>TENYALPHKRKIQPRSNPTLRRGLRFIAETPECGSQILLLFFPPPENAIQAFGNGTYLSAALGPSTPPTTQMRKQERNANKAAATLRENIFEQLQPTKHELGNVEISNGDYSPVPNFVVCLFVFPFGKVIYTLRRQIR</sequence>
<protein>
    <submittedName>
        <fullName evidence="1">Uncharacterized protein</fullName>
    </submittedName>
</protein>
<evidence type="ECO:0000313" key="2">
    <source>
        <dbReference type="Proteomes" id="UP000826234"/>
    </source>
</evidence>
<keyword evidence="2" id="KW-1185">Reference proteome</keyword>
<dbReference type="EMBL" id="JAIPUX010005290">
    <property type="protein sequence ID" value="KAH0615731.1"/>
    <property type="molecule type" value="Genomic_DNA"/>
</dbReference>
<evidence type="ECO:0000313" key="1">
    <source>
        <dbReference type="EMBL" id="KAH0615731.1"/>
    </source>
</evidence>
<gene>
    <name evidence="1" type="ORF">JD844_026105</name>
</gene>
<reference evidence="1 2" key="1">
    <citation type="journal article" date="2022" name="Gigascience">
        <title>A chromosome-level genome assembly and annotation of the desert horned lizard, Phrynosoma platyrhinos, provides insight into chromosomal rearrangements among reptiles.</title>
        <authorList>
            <person name="Koochekian N."/>
            <person name="Ascanio A."/>
            <person name="Farleigh K."/>
            <person name="Card D.C."/>
            <person name="Schield D.R."/>
            <person name="Castoe T.A."/>
            <person name="Jezkova T."/>
        </authorList>
    </citation>
    <scope>NUCLEOTIDE SEQUENCE [LARGE SCALE GENOMIC DNA]</scope>
    <source>
        <strain evidence="1">NK-2021</strain>
    </source>
</reference>
<organism evidence="1 2">
    <name type="scientific">Phrynosoma platyrhinos</name>
    <name type="common">Desert horned lizard</name>
    <dbReference type="NCBI Taxonomy" id="52577"/>
    <lineage>
        <taxon>Eukaryota</taxon>
        <taxon>Metazoa</taxon>
        <taxon>Chordata</taxon>
        <taxon>Craniata</taxon>
        <taxon>Vertebrata</taxon>
        <taxon>Euteleostomi</taxon>
        <taxon>Lepidosauria</taxon>
        <taxon>Squamata</taxon>
        <taxon>Bifurcata</taxon>
        <taxon>Unidentata</taxon>
        <taxon>Episquamata</taxon>
        <taxon>Toxicofera</taxon>
        <taxon>Iguania</taxon>
        <taxon>Phrynosomatidae</taxon>
        <taxon>Phrynosomatinae</taxon>
        <taxon>Phrynosoma</taxon>
    </lineage>
</organism>
<proteinExistence type="predicted"/>
<feature type="non-terminal residue" evidence="1">
    <location>
        <position position="1"/>
    </location>
</feature>
<name>A0ABQ7SEI7_PHRPL</name>
<dbReference type="Proteomes" id="UP000826234">
    <property type="component" value="Unassembled WGS sequence"/>
</dbReference>